<feature type="transmembrane region" description="Helical" evidence="6">
    <location>
        <begin position="55"/>
        <end position="81"/>
    </location>
</feature>
<dbReference type="PANTHER" id="PTHR12290">
    <property type="entry name" value="CORNICHON-RELATED"/>
    <property type="match status" value="1"/>
</dbReference>
<keyword evidence="8" id="KW-1185">Reference proteome</keyword>
<keyword evidence="3 6" id="KW-0812">Transmembrane</keyword>
<evidence type="ECO:0000256" key="1">
    <source>
        <dbReference type="ARBA" id="ARBA00004141"/>
    </source>
</evidence>
<comment type="similarity">
    <text evidence="2">Belongs to the cornichon family.</text>
</comment>
<evidence type="ECO:0000256" key="5">
    <source>
        <dbReference type="ARBA" id="ARBA00023136"/>
    </source>
</evidence>
<organism evidence="7 8">
    <name type="scientific">Magnusiomyces paraingens</name>
    <dbReference type="NCBI Taxonomy" id="2606893"/>
    <lineage>
        <taxon>Eukaryota</taxon>
        <taxon>Fungi</taxon>
        <taxon>Dikarya</taxon>
        <taxon>Ascomycota</taxon>
        <taxon>Saccharomycotina</taxon>
        <taxon>Dipodascomycetes</taxon>
        <taxon>Dipodascales</taxon>
        <taxon>Dipodascaceae</taxon>
        <taxon>Magnusiomyces</taxon>
    </lineage>
</organism>
<dbReference type="RefSeq" id="XP_031856385.1">
    <property type="nucleotide sequence ID" value="XM_032000494.1"/>
</dbReference>
<evidence type="ECO:0000313" key="8">
    <source>
        <dbReference type="Proteomes" id="UP000398389"/>
    </source>
</evidence>
<evidence type="ECO:0000256" key="2">
    <source>
        <dbReference type="ARBA" id="ARBA00010095"/>
    </source>
</evidence>
<evidence type="ECO:0000256" key="4">
    <source>
        <dbReference type="ARBA" id="ARBA00022989"/>
    </source>
</evidence>
<keyword evidence="4 6" id="KW-1133">Transmembrane helix</keyword>
<dbReference type="GO" id="GO:0016020">
    <property type="term" value="C:membrane"/>
    <property type="evidence" value="ECO:0007669"/>
    <property type="project" value="UniProtKB-SubCell"/>
</dbReference>
<proteinExistence type="inferred from homology"/>
<dbReference type="GeneID" id="43584594"/>
<evidence type="ECO:0000313" key="7">
    <source>
        <dbReference type="EMBL" id="VVT57608.1"/>
    </source>
</evidence>
<feature type="transmembrane region" description="Helical" evidence="6">
    <location>
        <begin position="5"/>
        <end position="24"/>
    </location>
</feature>
<dbReference type="Proteomes" id="UP000398389">
    <property type="component" value="Unassembled WGS sequence"/>
</dbReference>
<reference evidence="7 8" key="1">
    <citation type="submission" date="2019-09" db="EMBL/GenBank/DDBJ databases">
        <authorList>
            <person name="Brejova B."/>
        </authorList>
    </citation>
    <scope>NUCLEOTIDE SEQUENCE [LARGE SCALE GENOMIC DNA]</scope>
</reference>
<dbReference type="GO" id="GO:0016192">
    <property type="term" value="P:vesicle-mediated transport"/>
    <property type="evidence" value="ECO:0007669"/>
    <property type="project" value="InterPro"/>
</dbReference>
<dbReference type="AlphaFoldDB" id="A0A5E8C6V5"/>
<dbReference type="EMBL" id="CABVLU010000005">
    <property type="protein sequence ID" value="VVT57608.1"/>
    <property type="molecule type" value="Genomic_DNA"/>
</dbReference>
<evidence type="ECO:0000256" key="6">
    <source>
        <dbReference type="SAM" id="Phobius"/>
    </source>
</evidence>
<dbReference type="SMART" id="SM01398">
    <property type="entry name" value="Cornichon"/>
    <property type="match status" value="1"/>
</dbReference>
<sequence length="139" mass="16021">MSLIILYLLVVFMNAANLFFQVYFTVMYSDLESDFINPVDLCNRLNFFILPEAGIQAAVALLLLLSGQWLSFIFNLPILFFNAKKYINKTHLLDATEIFRTLGRHKNESFVKLGIHLLLFFYYLYCLIMAIVADDTSSA</sequence>
<comment type="subcellular location">
    <subcellularLocation>
        <location evidence="1">Membrane</location>
        <topology evidence="1">Multi-pass membrane protein</topology>
    </subcellularLocation>
</comment>
<accession>A0A5E8C6V5</accession>
<dbReference type="InterPro" id="IPR003377">
    <property type="entry name" value="Cornichon"/>
</dbReference>
<dbReference type="Pfam" id="PF03311">
    <property type="entry name" value="Cornichon"/>
    <property type="match status" value="1"/>
</dbReference>
<name>A0A5E8C6V5_9ASCO</name>
<evidence type="ECO:0000256" key="3">
    <source>
        <dbReference type="ARBA" id="ARBA00022692"/>
    </source>
</evidence>
<dbReference type="OrthoDB" id="434393at2759"/>
<feature type="transmembrane region" description="Helical" evidence="6">
    <location>
        <begin position="110"/>
        <end position="133"/>
    </location>
</feature>
<gene>
    <name evidence="7" type="ORF">SAPINGB_P005780</name>
</gene>
<protein>
    <recommendedName>
        <fullName evidence="9">ER-derived vesicles protein ERV14</fullName>
    </recommendedName>
</protein>
<evidence type="ECO:0008006" key="9">
    <source>
        <dbReference type="Google" id="ProtNLM"/>
    </source>
</evidence>
<keyword evidence="5 6" id="KW-0472">Membrane</keyword>